<feature type="compositionally biased region" description="Polar residues" evidence="1">
    <location>
        <begin position="37"/>
        <end position="49"/>
    </location>
</feature>
<dbReference type="RefSeq" id="WP_139209924.1">
    <property type="nucleotide sequence ID" value="NZ_FOCM01000001.1"/>
</dbReference>
<dbReference type="OrthoDB" id="7875768at2"/>
<dbReference type="AlphaFoldDB" id="A0A1H8B753"/>
<evidence type="ECO:0000313" key="3">
    <source>
        <dbReference type="Proteomes" id="UP000199372"/>
    </source>
</evidence>
<proteinExistence type="predicted"/>
<reference evidence="3" key="1">
    <citation type="submission" date="2016-10" db="EMBL/GenBank/DDBJ databases">
        <authorList>
            <person name="Varghese N."/>
            <person name="Submissions S."/>
        </authorList>
    </citation>
    <scope>NUCLEOTIDE SEQUENCE [LARGE SCALE GENOMIC DNA]</scope>
    <source>
        <strain evidence="3">DSM 26893</strain>
    </source>
</reference>
<feature type="compositionally biased region" description="Polar residues" evidence="1">
    <location>
        <begin position="210"/>
        <end position="229"/>
    </location>
</feature>
<dbReference type="Proteomes" id="UP000199372">
    <property type="component" value="Unassembled WGS sequence"/>
</dbReference>
<keyword evidence="3" id="KW-1185">Reference proteome</keyword>
<feature type="compositionally biased region" description="Acidic residues" evidence="1">
    <location>
        <begin position="306"/>
        <end position="322"/>
    </location>
</feature>
<dbReference type="EMBL" id="FOCM01000001">
    <property type="protein sequence ID" value="SEM78692.1"/>
    <property type="molecule type" value="Genomic_DNA"/>
</dbReference>
<feature type="compositionally biased region" description="Basic and acidic residues" evidence="1">
    <location>
        <begin position="327"/>
        <end position="343"/>
    </location>
</feature>
<organism evidence="2 3">
    <name type="scientific">Palleronia pelagia</name>
    <dbReference type="NCBI Taxonomy" id="387096"/>
    <lineage>
        <taxon>Bacteria</taxon>
        <taxon>Pseudomonadati</taxon>
        <taxon>Pseudomonadota</taxon>
        <taxon>Alphaproteobacteria</taxon>
        <taxon>Rhodobacterales</taxon>
        <taxon>Roseobacteraceae</taxon>
        <taxon>Palleronia</taxon>
    </lineage>
</organism>
<feature type="compositionally biased region" description="Basic and acidic residues" evidence="1">
    <location>
        <begin position="293"/>
        <end position="305"/>
    </location>
</feature>
<sequence length="408" mass="43997">MSDPAKTPEIEDVLASIRRLVSVDSQPDGDSGRRSQRAPTSKLVLTSDQRVGPVAHNTEKASASQPKPYAENGKEQPGSAHDAWQAGTARNPGSDGRPSPNGSEIVAPVVTSERLARKPANGESPIFRSGTNKAVQRQQGASPSTLEERIAQLESAVSSGADFEPDGSEDQAQHVPTSVPKHRTRGAQDGPDGRTTLERLVQDATREALTGSSDISQFKSRQPATATHASSDRMESGPDSDTPPLELIPDNRTEGSQDAAPRGEGTTGFRHQRMAPRLHLGTPDTGRFSVPVDEFHFGPPEKEDLPEADDAETADTDAEEEAQASTRETDAPGIREDAGHEPEEPQPNAFNTDELSEDGVLDEAALRDLVAEIVREELQGALGERITRNVRKLVRREIMRAITVRNFE</sequence>
<feature type="region of interest" description="Disordered" evidence="1">
    <location>
        <begin position="21"/>
        <end position="353"/>
    </location>
</feature>
<protein>
    <submittedName>
        <fullName evidence="2">Uncharacterized protein</fullName>
    </submittedName>
</protein>
<feature type="compositionally biased region" description="Basic and acidic residues" evidence="1">
    <location>
        <begin position="191"/>
        <end position="206"/>
    </location>
</feature>
<evidence type="ECO:0000313" key="2">
    <source>
        <dbReference type="EMBL" id="SEM78692.1"/>
    </source>
</evidence>
<accession>A0A1H8B753</accession>
<evidence type="ECO:0000256" key="1">
    <source>
        <dbReference type="SAM" id="MobiDB-lite"/>
    </source>
</evidence>
<feature type="compositionally biased region" description="Polar residues" evidence="1">
    <location>
        <begin position="129"/>
        <end position="145"/>
    </location>
</feature>
<gene>
    <name evidence="2" type="ORF">SAMN04488011_101466</name>
</gene>
<name>A0A1H8B753_9RHOB</name>